<evidence type="ECO:0000256" key="6">
    <source>
        <dbReference type="ARBA" id="ARBA00023212"/>
    </source>
</evidence>
<evidence type="ECO:0000313" key="8">
    <source>
        <dbReference type="Ensembl" id="ENSSTOP00000027529.1"/>
    </source>
</evidence>
<dbReference type="GO" id="GO:0150034">
    <property type="term" value="C:distal axon"/>
    <property type="evidence" value="ECO:0007669"/>
    <property type="project" value="UniProtKB-ARBA"/>
</dbReference>
<dbReference type="EMBL" id="AGTP01056961">
    <property type="status" value="NOT_ANNOTATED_CDS"/>
    <property type="molecule type" value="Genomic_DNA"/>
</dbReference>
<dbReference type="InterPro" id="IPR050230">
    <property type="entry name" value="CALM/Myosin/TropC-like"/>
</dbReference>
<keyword evidence="3" id="KW-0479">Metal-binding</keyword>
<keyword evidence="6" id="KW-0206">Cytoskeleton</keyword>
<dbReference type="PANTHER" id="PTHR23048:SF0">
    <property type="entry name" value="CALMODULIN LIKE 3"/>
    <property type="match status" value="1"/>
</dbReference>
<dbReference type="GO" id="GO:0043209">
    <property type="term" value="C:myelin sheath"/>
    <property type="evidence" value="ECO:0007669"/>
    <property type="project" value="UniProtKB-ARBA"/>
</dbReference>
<feature type="domain" description="EF-hand" evidence="7">
    <location>
        <begin position="21"/>
        <end position="56"/>
    </location>
</feature>
<dbReference type="InterPro" id="IPR011992">
    <property type="entry name" value="EF-hand-dom_pair"/>
</dbReference>
<organism evidence="8 9">
    <name type="scientific">Ictidomys tridecemlineatus</name>
    <name type="common">Thirteen-lined ground squirrel</name>
    <name type="synonym">Spermophilus tridecemlineatus</name>
    <dbReference type="NCBI Taxonomy" id="43179"/>
    <lineage>
        <taxon>Eukaryota</taxon>
        <taxon>Metazoa</taxon>
        <taxon>Chordata</taxon>
        <taxon>Craniata</taxon>
        <taxon>Vertebrata</taxon>
        <taxon>Euteleostomi</taxon>
        <taxon>Mammalia</taxon>
        <taxon>Eutheria</taxon>
        <taxon>Euarchontoglires</taxon>
        <taxon>Glires</taxon>
        <taxon>Rodentia</taxon>
        <taxon>Sciuromorpha</taxon>
        <taxon>Sciuridae</taxon>
        <taxon>Xerinae</taxon>
        <taxon>Marmotini</taxon>
        <taxon>Ictidomys</taxon>
    </lineage>
</organism>
<dbReference type="CDD" id="cd00051">
    <property type="entry name" value="EFh"/>
    <property type="match status" value="1"/>
</dbReference>
<dbReference type="GeneTree" id="ENSGT00940000162930"/>
<dbReference type="InterPro" id="IPR002048">
    <property type="entry name" value="EF_hand_dom"/>
</dbReference>
<reference evidence="8" key="3">
    <citation type="submission" date="2025-09" db="UniProtKB">
        <authorList>
            <consortium name="Ensembl"/>
        </authorList>
    </citation>
    <scope>IDENTIFICATION</scope>
</reference>
<dbReference type="GO" id="GO:0005509">
    <property type="term" value="F:calcium ion binding"/>
    <property type="evidence" value="ECO:0007669"/>
    <property type="project" value="InterPro"/>
</dbReference>
<evidence type="ECO:0000313" key="9">
    <source>
        <dbReference type="Proteomes" id="UP000005215"/>
    </source>
</evidence>
<dbReference type="GO" id="GO:0016460">
    <property type="term" value="C:myosin II complex"/>
    <property type="evidence" value="ECO:0007669"/>
    <property type="project" value="TreeGrafter"/>
</dbReference>
<dbReference type="SUPFAM" id="SSF47473">
    <property type="entry name" value="EF-hand"/>
    <property type="match status" value="1"/>
</dbReference>
<protein>
    <recommendedName>
        <fullName evidence="7">EF-hand domain-containing protein</fullName>
    </recommendedName>
</protein>
<comment type="similarity">
    <text evidence="2">Belongs to the calmodulin family.</text>
</comment>
<keyword evidence="6" id="KW-0963">Cytoplasm</keyword>
<evidence type="ECO:0000256" key="2">
    <source>
        <dbReference type="ARBA" id="ARBA00009763"/>
    </source>
</evidence>
<dbReference type="Ensembl" id="ENSSTOT00000038039.1">
    <property type="protein sequence ID" value="ENSSTOP00000027529.1"/>
    <property type="gene ID" value="ENSSTOG00000026622.2"/>
</dbReference>
<evidence type="ECO:0000256" key="1">
    <source>
        <dbReference type="ARBA" id="ARBA00004647"/>
    </source>
</evidence>
<dbReference type="GO" id="GO:0051649">
    <property type="term" value="P:establishment of localization in cell"/>
    <property type="evidence" value="ECO:0007669"/>
    <property type="project" value="UniProtKB-ARBA"/>
</dbReference>
<reference evidence="9" key="1">
    <citation type="submission" date="2011-11" db="EMBL/GenBank/DDBJ databases">
        <title>The Draft Genome of Spermophilus tridecemlineatus.</title>
        <authorList>
            <consortium name="The Broad Institute Genome Assembly &amp; Analysis Group"/>
            <consortium name="Computational R&amp;D Group"/>
            <consortium name="and Sequencing Platform"/>
            <person name="Di Palma F."/>
            <person name="Alfoldi J."/>
            <person name="Johnson J."/>
            <person name="Berlin A."/>
            <person name="Gnerre S."/>
            <person name="Jaffe D."/>
            <person name="MacCallum I."/>
            <person name="Young S."/>
            <person name="Walker B.J."/>
            <person name="Lindblad-Toh K."/>
        </authorList>
    </citation>
    <scope>NUCLEOTIDE SEQUENCE [LARGE SCALE GENOMIC DNA]</scope>
</reference>
<reference evidence="8" key="2">
    <citation type="submission" date="2025-08" db="UniProtKB">
        <authorList>
            <consortium name="Ensembl"/>
        </authorList>
    </citation>
    <scope>IDENTIFICATION</scope>
</reference>
<dbReference type="InterPro" id="IPR018247">
    <property type="entry name" value="EF_Hand_1_Ca_BS"/>
</dbReference>
<keyword evidence="5" id="KW-0106">Calcium</keyword>
<accession>A0A287D1W4</accession>
<dbReference type="GO" id="GO:0000922">
    <property type="term" value="C:spindle pole"/>
    <property type="evidence" value="ECO:0007669"/>
    <property type="project" value="UniProtKB-SubCell"/>
</dbReference>
<name>A0A287D1W4_ICTTR</name>
<dbReference type="PANTHER" id="PTHR23048">
    <property type="entry name" value="MYOSIN LIGHT CHAIN 1, 3"/>
    <property type="match status" value="1"/>
</dbReference>
<dbReference type="PROSITE" id="PS50222">
    <property type="entry name" value="EF_HAND_2"/>
    <property type="match status" value="1"/>
</dbReference>
<comment type="subcellular location">
    <subcellularLocation>
        <location evidence="1">Cytoplasm</location>
        <location evidence="1">Cytoskeleton</location>
        <location evidence="1">Spindle pole</location>
    </subcellularLocation>
</comment>
<proteinExistence type="inferred from homology"/>
<evidence type="ECO:0000256" key="4">
    <source>
        <dbReference type="ARBA" id="ARBA00022737"/>
    </source>
</evidence>
<evidence type="ECO:0000256" key="3">
    <source>
        <dbReference type="ARBA" id="ARBA00022723"/>
    </source>
</evidence>
<keyword evidence="4" id="KW-0677">Repeat</keyword>
<dbReference type="AlphaFoldDB" id="A0A287D1W4"/>
<dbReference type="Proteomes" id="UP000005215">
    <property type="component" value="Unassembled WGS sequence"/>
</dbReference>
<keyword evidence="9" id="KW-1185">Reference proteome</keyword>
<dbReference type="PROSITE" id="PS00018">
    <property type="entry name" value="EF_HAND_1"/>
    <property type="match status" value="1"/>
</dbReference>
<dbReference type="FunFam" id="1.10.238.10:FF:000527">
    <property type="entry name" value="Calmodulin-3"/>
    <property type="match status" value="1"/>
</dbReference>
<evidence type="ECO:0000259" key="7">
    <source>
        <dbReference type="PROSITE" id="PS50222"/>
    </source>
</evidence>
<evidence type="ECO:0000256" key="5">
    <source>
        <dbReference type="ARBA" id="ARBA00022837"/>
    </source>
</evidence>
<dbReference type="Pfam" id="PF13499">
    <property type="entry name" value="EF-hand_7"/>
    <property type="match status" value="1"/>
</dbReference>
<sequence length="89" mass="9940">MCGHVSETSSACGIADQLTEEQIAEFKEAFPLFDIDRDGTITTKELGTIMRSLGQNPTEAELQDMINEVDHPNFRWNWSNEGTSGLCLF</sequence>
<dbReference type="SMART" id="SM00054">
    <property type="entry name" value="EFh"/>
    <property type="match status" value="1"/>
</dbReference>
<dbReference type="Gene3D" id="1.10.238.10">
    <property type="entry name" value="EF-hand"/>
    <property type="match status" value="1"/>
</dbReference>